<keyword evidence="3" id="KW-1185">Reference proteome</keyword>
<dbReference type="PANTHER" id="PTHR37299:SF4">
    <property type="entry name" value="TRANSCRIPTIONAL REGULATOR"/>
    <property type="match status" value="1"/>
</dbReference>
<dbReference type="PROSITE" id="PS50930">
    <property type="entry name" value="HTH_LYTTR"/>
    <property type="match status" value="1"/>
</dbReference>
<accession>A0ABS5PNL3</accession>
<gene>
    <name evidence="2" type="ORF">KHM83_04635</name>
</gene>
<feature type="domain" description="HTH LytTR-type" evidence="1">
    <location>
        <begin position="42"/>
        <end position="146"/>
    </location>
</feature>
<dbReference type="SMART" id="SM00850">
    <property type="entry name" value="LytTR"/>
    <property type="match status" value="1"/>
</dbReference>
<dbReference type="InterPro" id="IPR046947">
    <property type="entry name" value="LytR-like"/>
</dbReference>
<organism evidence="2 3">
    <name type="scientific">Fusibacter paucivorans</name>
    <dbReference type="NCBI Taxonomy" id="76009"/>
    <lineage>
        <taxon>Bacteria</taxon>
        <taxon>Bacillati</taxon>
        <taxon>Bacillota</taxon>
        <taxon>Clostridia</taxon>
        <taxon>Eubacteriales</taxon>
        <taxon>Eubacteriales Family XII. Incertae Sedis</taxon>
        <taxon>Fusibacter</taxon>
    </lineage>
</organism>
<dbReference type="RefSeq" id="WP_213235750.1">
    <property type="nucleotide sequence ID" value="NZ_JAHBCL010000006.1"/>
</dbReference>
<proteinExistence type="predicted"/>
<evidence type="ECO:0000313" key="3">
    <source>
        <dbReference type="Proteomes" id="UP000746471"/>
    </source>
</evidence>
<dbReference type="Proteomes" id="UP000746471">
    <property type="component" value="Unassembled WGS sequence"/>
</dbReference>
<evidence type="ECO:0000313" key="2">
    <source>
        <dbReference type="EMBL" id="MBS7525964.1"/>
    </source>
</evidence>
<name>A0ABS5PNL3_9FIRM</name>
<dbReference type="Pfam" id="PF04397">
    <property type="entry name" value="LytTR"/>
    <property type="match status" value="1"/>
</dbReference>
<reference evidence="2 3" key="1">
    <citation type="submission" date="2021-05" db="EMBL/GenBank/DDBJ databases">
        <title>Fusibacter ferrireducens sp. nov., an anaerobic, sulfur- and Fe-reducing bacterium isolated from the mangrove sediment.</title>
        <authorList>
            <person name="Qiu D."/>
        </authorList>
    </citation>
    <scope>NUCLEOTIDE SEQUENCE [LARGE SCALE GENOMIC DNA]</scope>
    <source>
        <strain evidence="2 3">DSM 12116</strain>
    </source>
</reference>
<sequence length="146" mass="16771">MKIVIEYVAPPFETELTIKCSNPADATTKQIIQNIQNISRDVLGSKDGAIHKFTLAQIFYIESVDEKTFLYLANDIFETDQRLYMWEAQLEHTSFVRISKSTILNTDKLESIRSMLGGKMEATMQNGEKLIISRHYLSAFRKKFGI</sequence>
<keyword evidence="2" id="KW-0238">DNA-binding</keyword>
<comment type="caution">
    <text evidence="2">The sequence shown here is derived from an EMBL/GenBank/DDBJ whole genome shotgun (WGS) entry which is preliminary data.</text>
</comment>
<dbReference type="EMBL" id="JAHBCL010000006">
    <property type="protein sequence ID" value="MBS7525964.1"/>
    <property type="molecule type" value="Genomic_DNA"/>
</dbReference>
<protein>
    <submittedName>
        <fullName evidence="2">LytTR family transcriptional regulator DNA-binding domain-containing protein</fullName>
    </submittedName>
</protein>
<dbReference type="GO" id="GO:0003677">
    <property type="term" value="F:DNA binding"/>
    <property type="evidence" value="ECO:0007669"/>
    <property type="project" value="UniProtKB-KW"/>
</dbReference>
<dbReference type="Gene3D" id="2.40.50.1020">
    <property type="entry name" value="LytTr DNA-binding domain"/>
    <property type="match status" value="1"/>
</dbReference>
<evidence type="ECO:0000259" key="1">
    <source>
        <dbReference type="PROSITE" id="PS50930"/>
    </source>
</evidence>
<dbReference type="PANTHER" id="PTHR37299">
    <property type="entry name" value="TRANSCRIPTIONAL REGULATOR-RELATED"/>
    <property type="match status" value="1"/>
</dbReference>
<dbReference type="InterPro" id="IPR007492">
    <property type="entry name" value="LytTR_DNA-bd_dom"/>
</dbReference>